<dbReference type="Gene3D" id="3.90.79.10">
    <property type="entry name" value="Nucleoside Triphosphate Pyrophosphohydrolase"/>
    <property type="match status" value="1"/>
</dbReference>
<reference evidence="3 4" key="1">
    <citation type="submission" date="2023-12" db="EMBL/GenBank/DDBJ databases">
        <title>Genome sequencing and assembly of bacterial species from a model synthetic community.</title>
        <authorList>
            <person name="Hogle S.L."/>
        </authorList>
    </citation>
    <scope>NUCLEOTIDE SEQUENCE [LARGE SCALE GENOMIC DNA]</scope>
    <source>
        <strain evidence="3 4">HAMBI_3031</strain>
    </source>
</reference>
<gene>
    <name evidence="3" type="ORF">U0035_10505</name>
</gene>
<dbReference type="InterPro" id="IPR000086">
    <property type="entry name" value="NUDIX_hydrolase_dom"/>
</dbReference>
<dbReference type="RefSeq" id="WP_245957636.1">
    <property type="nucleotide sequence ID" value="NZ_CP139960.1"/>
</dbReference>
<dbReference type="CDD" id="cd18873">
    <property type="entry name" value="NUDIX_NadM_like"/>
    <property type="match status" value="1"/>
</dbReference>
<feature type="domain" description="Nudix hydrolase" evidence="1">
    <location>
        <begin position="34"/>
        <end position="156"/>
    </location>
</feature>
<dbReference type="SUPFAM" id="SSF46785">
    <property type="entry name" value="Winged helix' DNA-binding domain"/>
    <property type="match status" value="1"/>
</dbReference>
<dbReference type="Pfam" id="PF21906">
    <property type="entry name" value="WHD_NrtR"/>
    <property type="match status" value="1"/>
</dbReference>
<dbReference type="Proteomes" id="UP001325680">
    <property type="component" value="Chromosome"/>
</dbReference>
<dbReference type="PANTHER" id="PTHR43736">
    <property type="entry name" value="ADP-RIBOSE PYROPHOSPHATASE"/>
    <property type="match status" value="1"/>
</dbReference>
<dbReference type="EMBL" id="CP139960">
    <property type="protein sequence ID" value="WQD40578.1"/>
    <property type="molecule type" value="Genomic_DNA"/>
</dbReference>
<proteinExistence type="predicted"/>
<sequence>MYIEHIVKAMTNNPLLKSAAVEKSSHLEYFNIAVSVDCVIFGYEDKELKVLLIQSDLEEFSGLYSLLGDLVKPDEDLDAASYRVLKDRTGLDDVFLQQVHTFGSVNRHPSGRVVSTAYYSLVDINSHKLNIDSNDLHWHAVKGIKKLAFDHKQIIDTCIKMLREQIMEHPVVHNLLPEKFSLRALQELYEAILGTPLDRRNFRKKIALKSWLSELDELEEDVTHRPGKLHKFKTKAVKSAVSKKG</sequence>
<accession>A0ABZ0WB94</accession>
<dbReference type="Gene3D" id="1.10.10.10">
    <property type="entry name" value="Winged helix-like DNA-binding domain superfamily/Winged helix DNA-binding domain"/>
    <property type="match status" value="1"/>
</dbReference>
<dbReference type="Pfam" id="PF00293">
    <property type="entry name" value="NUDIX"/>
    <property type="match status" value="1"/>
</dbReference>
<evidence type="ECO:0000313" key="3">
    <source>
        <dbReference type="EMBL" id="WQD40578.1"/>
    </source>
</evidence>
<evidence type="ECO:0000259" key="1">
    <source>
        <dbReference type="Pfam" id="PF00293"/>
    </source>
</evidence>
<name>A0ABZ0WB94_9BACT</name>
<protein>
    <submittedName>
        <fullName evidence="3">NUDIX hydrolase</fullName>
    </submittedName>
</protein>
<dbReference type="InterPro" id="IPR036388">
    <property type="entry name" value="WH-like_DNA-bd_sf"/>
</dbReference>
<keyword evidence="4" id="KW-1185">Reference proteome</keyword>
<dbReference type="PANTHER" id="PTHR43736:SF4">
    <property type="entry name" value="SLR1690 PROTEIN"/>
    <property type="match status" value="1"/>
</dbReference>
<dbReference type="SUPFAM" id="SSF55811">
    <property type="entry name" value="Nudix"/>
    <property type="match status" value="1"/>
</dbReference>
<dbReference type="InterPro" id="IPR036390">
    <property type="entry name" value="WH_DNA-bd_sf"/>
</dbReference>
<evidence type="ECO:0000259" key="2">
    <source>
        <dbReference type="Pfam" id="PF21906"/>
    </source>
</evidence>
<dbReference type="GO" id="GO:0016787">
    <property type="term" value="F:hydrolase activity"/>
    <property type="evidence" value="ECO:0007669"/>
    <property type="project" value="UniProtKB-KW"/>
</dbReference>
<dbReference type="InterPro" id="IPR015797">
    <property type="entry name" value="NUDIX_hydrolase-like_dom_sf"/>
</dbReference>
<keyword evidence="3" id="KW-0378">Hydrolase</keyword>
<feature type="domain" description="NrtR DNA-binding winged helix" evidence="2">
    <location>
        <begin position="174"/>
        <end position="232"/>
    </location>
</feature>
<evidence type="ECO:0000313" key="4">
    <source>
        <dbReference type="Proteomes" id="UP001325680"/>
    </source>
</evidence>
<organism evidence="3 4">
    <name type="scientific">Niabella yanshanensis</name>
    <dbReference type="NCBI Taxonomy" id="577386"/>
    <lineage>
        <taxon>Bacteria</taxon>
        <taxon>Pseudomonadati</taxon>
        <taxon>Bacteroidota</taxon>
        <taxon>Chitinophagia</taxon>
        <taxon>Chitinophagales</taxon>
        <taxon>Chitinophagaceae</taxon>
        <taxon>Niabella</taxon>
    </lineage>
</organism>
<dbReference type="InterPro" id="IPR054105">
    <property type="entry name" value="WHD_NrtR"/>
</dbReference>